<comment type="caution">
    <text evidence="1">The sequence shown here is derived from an EMBL/GenBank/DDBJ whole genome shotgun (WGS) entry which is preliminary data.</text>
</comment>
<evidence type="ECO:0000313" key="1">
    <source>
        <dbReference type="EMBL" id="KAL3768915.1"/>
    </source>
</evidence>
<proteinExistence type="predicted"/>
<dbReference type="EMBL" id="JALLAZ020001669">
    <property type="protein sequence ID" value="KAL3768915.1"/>
    <property type="molecule type" value="Genomic_DNA"/>
</dbReference>
<reference evidence="1 2" key="1">
    <citation type="submission" date="2024-10" db="EMBL/GenBank/DDBJ databases">
        <title>Updated reference genomes for cyclostephanoid diatoms.</title>
        <authorList>
            <person name="Roberts W.R."/>
            <person name="Alverson A.J."/>
        </authorList>
    </citation>
    <scope>NUCLEOTIDE SEQUENCE [LARGE SCALE GENOMIC DNA]</scope>
    <source>
        <strain evidence="1 2">AJA276-08</strain>
    </source>
</reference>
<protein>
    <submittedName>
        <fullName evidence="1">Uncharacterized protein</fullName>
    </submittedName>
</protein>
<dbReference type="AlphaFoldDB" id="A0ABD3N8A4"/>
<evidence type="ECO:0000313" key="2">
    <source>
        <dbReference type="Proteomes" id="UP001530315"/>
    </source>
</evidence>
<dbReference type="Proteomes" id="UP001530315">
    <property type="component" value="Unassembled WGS sequence"/>
</dbReference>
<name>A0ABD3N8A4_9STRA</name>
<keyword evidence="2" id="KW-1185">Reference proteome</keyword>
<organism evidence="1 2">
    <name type="scientific">Stephanodiscus triporus</name>
    <dbReference type="NCBI Taxonomy" id="2934178"/>
    <lineage>
        <taxon>Eukaryota</taxon>
        <taxon>Sar</taxon>
        <taxon>Stramenopiles</taxon>
        <taxon>Ochrophyta</taxon>
        <taxon>Bacillariophyta</taxon>
        <taxon>Coscinodiscophyceae</taxon>
        <taxon>Thalassiosirophycidae</taxon>
        <taxon>Stephanodiscales</taxon>
        <taxon>Stephanodiscaceae</taxon>
        <taxon>Stephanodiscus</taxon>
    </lineage>
</organism>
<sequence length="155" mass="16810">MGTTTNPTGRDSHGIVATRNKKYVHTLDRIQAEAYSLRTDNVCELFAVTDDSNLPKNDPSPDLLETTPDGEYLALAFRGPAPVTFSHSTQGSCSGVGIVKLERDGRRGKLVTVLRTTNLTPDLSTKPVSVPGGVNYAGTERSDIHMVAVIDRKLW</sequence>
<gene>
    <name evidence="1" type="ORF">ACHAW5_008830</name>
</gene>
<accession>A0ABD3N8A4</accession>